<keyword evidence="5" id="KW-1185">Reference proteome</keyword>
<evidence type="ECO:0000313" key="4">
    <source>
        <dbReference type="EMBL" id="OAN48957.1"/>
    </source>
</evidence>
<keyword evidence="2 3" id="KW-0175">Coiled coil</keyword>
<dbReference type="SUPFAM" id="SSF111369">
    <property type="entry name" value="HlyD-like secretion proteins"/>
    <property type="match status" value="1"/>
</dbReference>
<dbReference type="Gene3D" id="1.10.287.470">
    <property type="entry name" value="Helix hairpin bin"/>
    <property type="match status" value="1"/>
</dbReference>
<reference evidence="4 5" key="1">
    <citation type="submission" date="2016-04" db="EMBL/GenBank/DDBJ databases">
        <title>Draft genome sequence of freshwater magnetotactic bacteria Magnetospirillum marisnigri SP-1 and Magnetospirillum moscoviense BB-1.</title>
        <authorList>
            <person name="Koziaeva V."/>
            <person name="Dziuba M.V."/>
            <person name="Ivanov T.M."/>
            <person name="Kuznetsov B."/>
            <person name="Grouzdev D.S."/>
        </authorList>
    </citation>
    <scope>NUCLEOTIDE SEQUENCE [LARGE SCALE GENOMIC DNA]</scope>
    <source>
        <strain evidence="4 5">BB-1</strain>
    </source>
</reference>
<dbReference type="OrthoDB" id="9763546at2"/>
<dbReference type="EMBL" id="LWQU01000152">
    <property type="protein sequence ID" value="OAN48957.1"/>
    <property type="molecule type" value="Genomic_DNA"/>
</dbReference>
<dbReference type="RefSeq" id="WP_068502108.1">
    <property type="nucleotide sequence ID" value="NZ_LWQU01000152.1"/>
</dbReference>
<gene>
    <name evidence="4" type="ORF">A6A05_02945</name>
</gene>
<dbReference type="PANTHER" id="PTHR32347:SF23">
    <property type="entry name" value="BLL5650 PROTEIN"/>
    <property type="match status" value="1"/>
</dbReference>
<comment type="subcellular location">
    <subcellularLocation>
        <location evidence="1">Cell envelope</location>
    </subcellularLocation>
</comment>
<dbReference type="STRING" id="1437059.A6A05_02945"/>
<dbReference type="Proteomes" id="UP000078543">
    <property type="component" value="Unassembled WGS sequence"/>
</dbReference>
<evidence type="ECO:0000256" key="1">
    <source>
        <dbReference type="ARBA" id="ARBA00004196"/>
    </source>
</evidence>
<dbReference type="InterPro" id="IPR050465">
    <property type="entry name" value="UPF0194_transport"/>
</dbReference>
<protein>
    <submittedName>
        <fullName evidence="4">Uncharacterized protein</fullName>
    </submittedName>
</protein>
<proteinExistence type="predicted"/>
<dbReference type="AlphaFoldDB" id="A0A178MLD3"/>
<dbReference type="Gene3D" id="2.40.50.100">
    <property type="match status" value="1"/>
</dbReference>
<dbReference type="GO" id="GO:0030313">
    <property type="term" value="C:cell envelope"/>
    <property type="evidence" value="ECO:0007669"/>
    <property type="project" value="UniProtKB-SubCell"/>
</dbReference>
<name>A0A178MLD3_9PROT</name>
<feature type="coiled-coil region" evidence="3">
    <location>
        <begin position="244"/>
        <end position="302"/>
    </location>
</feature>
<evidence type="ECO:0000256" key="2">
    <source>
        <dbReference type="ARBA" id="ARBA00023054"/>
    </source>
</evidence>
<evidence type="ECO:0000313" key="5">
    <source>
        <dbReference type="Proteomes" id="UP000078543"/>
    </source>
</evidence>
<evidence type="ECO:0000256" key="3">
    <source>
        <dbReference type="SAM" id="Coils"/>
    </source>
</evidence>
<accession>A0A178MLD3</accession>
<sequence length="437" mass="46982">MSAERSPLAALLALEQQIRTAENAAALHFVIVNDTRMLVEYRQAALFSADGALMAVSGVDAVERSSPFAQWVERACRHLAADRPQVAGAEALSGQDGAEWGDWLPACALWLPLTGPDGRTFGTLLLAREAPWTEADLTLTERAALMAAFALAAHDRPAPWQTLVRRIRQTPRLRLAAVAALVLALIFPVRLSVLAPAEIVASRPAVVRAPMDGTIEAIMVTPNQAVAAGALLASLDRTTLEGRAEVARKAVATAQAELDQVTQQSFFDPKAKAQVAVIKARIEERSAELAQLADQLERSRIKAPRAGTAILDDPAEWQGRPVAVGERILAIADPGEVEIEAWLAPADLILLEAGGPVTVFLNSDPLSALSASLLYVTYEAIARPDGQMAHRVRARLAPDSHARLGRKGTARLDGRRVPLIYWLARRPLGIIRSSLGF</sequence>
<organism evidence="4 5">
    <name type="scientific">Magnetospirillum moscoviense</name>
    <dbReference type="NCBI Taxonomy" id="1437059"/>
    <lineage>
        <taxon>Bacteria</taxon>
        <taxon>Pseudomonadati</taxon>
        <taxon>Pseudomonadota</taxon>
        <taxon>Alphaproteobacteria</taxon>
        <taxon>Rhodospirillales</taxon>
        <taxon>Rhodospirillaceae</taxon>
        <taxon>Magnetospirillum</taxon>
    </lineage>
</organism>
<dbReference type="PANTHER" id="PTHR32347">
    <property type="entry name" value="EFFLUX SYSTEM COMPONENT YKNX-RELATED"/>
    <property type="match status" value="1"/>
</dbReference>
<comment type="caution">
    <text evidence="4">The sequence shown here is derived from an EMBL/GenBank/DDBJ whole genome shotgun (WGS) entry which is preliminary data.</text>
</comment>
<dbReference type="SUPFAM" id="SSF55781">
    <property type="entry name" value="GAF domain-like"/>
    <property type="match status" value="1"/>
</dbReference>